<gene>
    <name evidence="1" type="ORF">MMEN_LOCUS13637</name>
</gene>
<dbReference type="PANTHER" id="PTHR47510:SF3">
    <property type="entry name" value="ENDO_EXONUCLEASE_PHOSPHATASE DOMAIN-CONTAINING PROTEIN"/>
    <property type="match status" value="1"/>
</dbReference>
<proteinExistence type="predicted"/>
<comment type="caution">
    <text evidence="1">The sequence shown here is derived from an EMBL/GenBank/DDBJ whole genome shotgun (WGS) entry which is preliminary data.</text>
</comment>
<protein>
    <submittedName>
        <fullName evidence="1">(Atlantic silverside) hypothetical protein</fullName>
    </submittedName>
</protein>
<evidence type="ECO:0000313" key="2">
    <source>
        <dbReference type="Proteomes" id="UP000677803"/>
    </source>
</evidence>
<sequence>MLIPAYQPRLIREKPAVKNVRVWPEGAISALQDCFECTEWSIFKEAATDNQRTNVEEYAASVSDYISWCMENETATKTIVTRANQKPWMTKEVRAKLRERNAAFKSGDAVALRSTRANLKHAIRDAKRAHSRKIQGLFQDSNDTRKLWQGIQSVTDYKPPPSSCQNDTGFLNELNNFFGRFEELNSNPARKATRHPDEQALRLETSAVRKVLRKVNARKAAGPDNIPADNSIS</sequence>
<reference evidence="1" key="1">
    <citation type="submission" date="2021-05" db="EMBL/GenBank/DDBJ databases">
        <authorList>
            <person name="Tigano A."/>
        </authorList>
    </citation>
    <scope>NUCLEOTIDE SEQUENCE</scope>
</reference>
<dbReference type="OrthoDB" id="10037236at2759"/>
<accession>A0A8S4BCF8</accession>
<keyword evidence="2" id="KW-1185">Reference proteome</keyword>
<dbReference type="Proteomes" id="UP000677803">
    <property type="component" value="Unassembled WGS sequence"/>
</dbReference>
<organism evidence="1 2">
    <name type="scientific">Menidia menidia</name>
    <name type="common">Atlantic silverside</name>
    <dbReference type="NCBI Taxonomy" id="238744"/>
    <lineage>
        <taxon>Eukaryota</taxon>
        <taxon>Metazoa</taxon>
        <taxon>Chordata</taxon>
        <taxon>Craniata</taxon>
        <taxon>Vertebrata</taxon>
        <taxon>Euteleostomi</taxon>
        <taxon>Actinopterygii</taxon>
        <taxon>Neopterygii</taxon>
        <taxon>Teleostei</taxon>
        <taxon>Neoteleostei</taxon>
        <taxon>Acanthomorphata</taxon>
        <taxon>Ovalentaria</taxon>
        <taxon>Atherinomorphae</taxon>
        <taxon>Atheriniformes</taxon>
        <taxon>Atherinopsidae</taxon>
        <taxon>Menidiinae</taxon>
        <taxon>Menidia</taxon>
    </lineage>
</organism>
<evidence type="ECO:0000313" key="1">
    <source>
        <dbReference type="EMBL" id="CAG5934474.1"/>
    </source>
</evidence>
<dbReference type="AlphaFoldDB" id="A0A8S4BCF8"/>
<name>A0A8S4BCF8_9TELE</name>
<dbReference type="EMBL" id="CAJRST010015557">
    <property type="protein sequence ID" value="CAG5934474.1"/>
    <property type="molecule type" value="Genomic_DNA"/>
</dbReference>
<dbReference type="PANTHER" id="PTHR47510">
    <property type="entry name" value="REVERSE TRANSCRIPTASE DOMAIN-CONTAINING PROTEIN"/>
    <property type="match status" value="1"/>
</dbReference>